<evidence type="ECO:0000256" key="1">
    <source>
        <dbReference type="SAM" id="MobiDB-lite"/>
    </source>
</evidence>
<dbReference type="AlphaFoldDB" id="A0AA39MZJ7"/>
<feature type="region of interest" description="Disordered" evidence="1">
    <location>
        <begin position="38"/>
        <end position="58"/>
    </location>
</feature>
<dbReference type="EMBL" id="JAUEPS010000032">
    <property type="protein sequence ID" value="KAK0451953.1"/>
    <property type="molecule type" value="Genomic_DNA"/>
</dbReference>
<evidence type="ECO:0000313" key="2">
    <source>
        <dbReference type="EMBL" id="KAK0451953.1"/>
    </source>
</evidence>
<reference evidence="2" key="1">
    <citation type="submission" date="2023-06" db="EMBL/GenBank/DDBJ databases">
        <authorList>
            <consortium name="Lawrence Berkeley National Laboratory"/>
            <person name="Ahrendt S."/>
            <person name="Sahu N."/>
            <person name="Indic B."/>
            <person name="Wong-Bajracharya J."/>
            <person name="Merenyi Z."/>
            <person name="Ke H.-M."/>
            <person name="Monk M."/>
            <person name="Kocsube S."/>
            <person name="Drula E."/>
            <person name="Lipzen A."/>
            <person name="Balint B."/>
            <person name="Henrissat B."/>
            <person name="Andreopoulos B."/>
            <person name="Martin F.M."/>
            <person name="Harder C.B."/>
            <person name="Rigling D."/>
            <person name="Ford K.L."/>
            <person name="Foster G.D."/>
            <person name="Pangilinan J."/>
            <person name="Papanicolaou A."/>
            <person name="Barry K."/>
            <person name="LaButti K."/>
            <person name="Viragh M."/>
            <person name="Koriabine M."/>
            <person name="Yan M."/>
            <person name="Riley R."/>
            <person name="Champramary S."/>
            <person name="Plett K.L."/>
            <person name="Tsai I.J."/>
            <person name="Slot J."/>
            <person name="Sipos G."/>
            <person name="Plett J."/>
            <person name="Nagy L.G."/>
            <person name="Grigoriev I.V."/>
        </authorList>
    </citation>
    <scope>NUCLEOTIDE SEQUENCE</scope>
    <source>
        <strain evidence="2">CCBAS 213</strain>
    </source>
</reference>
<proteinExistence type="predicted"/>
<accession>A0AA39MZJ7</accession>
<organism evidence="2 3">
    <name type="scientific">Armillaria tabescens</name>
    <name type="common">Ringless honey mushroom</name>
    <name type="synonym">Agaricus tabescens</name>
    <dbReference type="NCBI Taxonomy" id="1929756"/>
    <lineage>
        <taxon>Eukaryota</taxon>
        <taxon>Fungi</taxon>
        <taxon>Dikarya</taxon>
        <taxon>Basidiomycota</taxon>
        <taxon>Agaricomycotina</taxon>
        <taxon>Agaricomycetes</taxon>
        <taxon>Agaricomycetidae</taxon>
        <taxon>Agaricales</taxon>
        <taxon>Marasmiineae</taxon>
        <taxon>Physalacriaceae</taxon>
        <taxon>Desarmillaria</taxon>
    </lineage>
</organism>
<feature type="compositionally biased region" description="Polar residues" evidence="1">
    <location>
        <begin position="47"/>
        <end position="58"/>
    </location>
</feature>
<dbReference type="RefSeq" id="XP_060327787.1">
    <property type="nucleotide sequence ID" value="XM_060469885.1"/>
</dbReference>
<dbReference type="Proteomes" id="UP001175211">
    <property type="component" value="Unassembled WGS sequence"/>
</dbReference>
<sequence length="576" mass="65368">MSTGEIYIPQFVDIEALKDGDPDEDLEDVDECEYEDFLDDSEPAAWQASTSSPENSADINGSEEIEQYVHNITDPKCCKKFQQAFPSGTYDARAWHSRPSSDLSPPKTTWGPVLKQIPLDERATTLGMLQRRPAEEGDWVIVRQGPYHGDMGNRSHTKHGLWCWGKTFYRFGTSMDIHAITKPRQNKKNEIEHGLLILKCRHEAIVPATTAMLSILNLFHQSAHPTVLATEHRALCPHEWWFEKDEQVEGRVIVMSMHGVEILLNDGARVHLYPFYDVLKVFSIGDYVHGVDRGWDGFVQAMSDFCLSMLMKHEDGNFEEFSCGKNTMQKINPPWKDGNLIDTSNWIDDTKEYTINPRNLVEETIMGADYEWSSFWRATTLVSQTENTRCSKPLRVLFCLVVPSLSLDVRKLLPGTHPPGLVFFSENIYSLDNQGLWVTDLCLLGLELRVQVSGKPMTMITQLNADNTTVDVYLKKGKRKKVLVSLLVVQAMKPSTLHNYEHWVVIKGKNTGKHVCSICYEKSMTPKLPIWWTVTVVLPSAFGADTLTGEELHVESTCLCLEDKSADSKHRNMQLS</sequence>
<name>A0AA39MZJ7_ARMTA</name>
<evidence type="ECO:0000313" key="3">
    <source>
        <dbReference type="Proteomes" id="UP001175211"/>
    </source>
</evidence>
<keyword evidence="3" id="KW-1185">Reference proteome</keyword>
<comment type="caution">
    <text evidence="2">The sequence shown here is derived from an EMBL/GenBank/DDBJ whole genome shotgun (WGS) entry which is preliminary data.</text>
</comment>
<protein>
    <submittedName>
        <fullName evidence="2">Uncharacterized protein</fullName>
    </submittedName>
</protein>
<dbReference type="GeneID" id="85353433"/>
<gene>
    <name evidence="2" type="ORF">EV420DRAFT_1482299</name>
</gene>